<feature type="region of interest" description="Disordered" evidence="1">
    <location>
        <begin position="322"/>
        <end position="352"/>
    </location>
</feature>
<feature type="domain" description="NADAR" evidence="2">
    <location>
        <begin position="159"/>
        <end position="290"/>
    </location>
</feature>
<dbReference type="InterPro" id="IPR037238">
    <property type="entry name" value="YbiA-like_sf"/>
</dbReference>
<dbReference type="Pfam" id="PF08719">
    <property type="entry name" value="NADAR"/>
    <property type="match status" value="1"/>
</dbReference>
<dbReference type="CDD" id="cd15457">
    <property type="entry name" value="NADAR"/>
    <property type="match status" value="1"/>
</dbReference>
<keyword evidence="3" id="KW-1185">Reference proteome</keyword>
<dbReference type="WBParaSite" id="L893_g20886.t1">
    <property type="protein sequence ID" value="L893_g20886.t1"/>
    <property type="gene ID" value="L893_g20886"/>
</dbReference>
<protein>
    <submittedName>
        <fullName evidence="4">DUF1768 domain-containing protein</fullName>
    </submittedName>
</protein>
<feature type="region of interest" description="Disordered" evidence="1">
    <location>
        <begin position="1"/>
        <end position="47"/>
    </location>
</feature>
<dbReference type="InterPro" id="IPR012816">
    <property type="entry name" value="NADAR"/>
</dbReference>
<evidence type="ECO:0000313" key="3">
    <source>
        <dbReference type="Proteomes" id="UP000095287"/>
    </source>
</evidence>
<sequence>MEKTVAGNRRHHFKNTQLSGGPKKHVDSNGNNAPKSPCEDAPQKTAEPSLADEIGAMRKELASLKTLLADVVEDKNNLVTAVRKLKTEGVHMKLKIAGLQGKVLRMHVNGAETDTEVEEYPPEAQVEYDEIGRSRDFILVGAPRDPFALRFEVNINDPESGRHFISSECYYLYKMAEHFGDKAAMESVASSKSSREAVNLAETINNFDEKEWDKVKLGHWVSAQKLKFEQNSWIAKLLLSTGTTYIAVASQDKTIGTGWRITRDEACRVAFWEGQNLGGKAIMKIRQELKDDVKWEDEAEQKTFDRKVRTMKRFVWRRQDQTTRSRFINRPHRRQSTGAAPDDHTSEVSSEA</sequence>
<evidence type="ECO:0000256" key="1">
    <source>
        <dbReference type="SAM" id="MobiDB-lite"/>
    </source>
</evidence>
<dbReference type="Gene3D" id="1.10.357.40">
    <property type="entry name" value="YbiA-like"/>
    <property type="match status" value="1"/>
</dbReference>
<proteinExistence type="predicted"/>
<evidence type="ECO:0000313" key="4">
    <source>
        <dbReference type="WBParaSite" id="L893_g20886.t1"/>
    </source>
</evidence>
<accession>A0A1I7YXM3</accession>
<evidence type="ECO:0000259" key="2">
    <source>
        <dbReference type="Pfam" id="PF08719"/>
    </source>
</evidence>
<dbReference type="SUPFAM" id="SSF143990">
    <property type="entry name" value="YbiA-like"/>
    <property type="match status" value="1"/>
</dbReference>
<reference evidence="4" key="1">
    <citation type="submission" date="2016-11" db="UniProtKB">
        <authorList>
            <consortium name="WormBaseParasite"/>
        </authorList>
    </citation>
    <scope>IDENTIFICATION</scope>
</reference>
<dbReference type="AlphaFoldDB" id="A0A1I7YXM3"/>
<dbReference type="Proteomes" id="UP000095287">
    <property type="component" value="Unplaced"/>
</dbReference>
<name>A0A1I7YXM3_9BILA</name>
<organism evidence="3 4">
    <name type="scientific">Steinernema glaseri</name>
    <dbReference type="NCBI Taxonomy" id="37863"/>
    <lineage>
        <taxon>Eukaryota</taxon>
        <taxon>Metazoa</taxon>
        <taxon>Ecdysozoa</taxon>
        <taxon>Nematoda</taxon>
        <taxon>Chromadorea</taxon>
        <taxon>Rhabditida</taxon>
        <taxon>Tylenchina</taxon>
        <taxon>Panagrolaimomorpha</taxon>
        <taxon>Strongyloidoidea</taxon>
        <taxon>Steinernematidae</taxon>
        <taxon>Steinernema</taxon>
    </lineage>
</organism>